<name>A0A3N4JX77_9PEZI</name>
<organism evidence="2 3">
    <name type="scientific">Choiromyces venosus 120613-1</name>
    <dbReference type="NCBI Taxonomy" id="1336337"/>
    <lineage>
        <taxon>Eukaryota</taxon>
        <taxon>Fungi</taxon>
        <taxon>Dikarya</taxon>
        <taxon>Ascomycota</taxon>
        <taxon>Pezizomycotina</taxon>
        <taxon>Pezizomycetes</taxon>
        <taxon>Pezizales</taxon>
        <taxon>Tuberaceae</taxon>
        <taxon>Choiromyces</taxon>
    </lineage>
</organism>
<keyword evidence="1" id="KW-0812">Transmembrane</keyword>
<accession>A0A3N4JX77</accession>
<proteinExistence type="predicted"/>
<evidence type="ECO:0000256" key="1">
    <source>
        <dbReference type="SAM" id="Phobius"/>
    </source>
</evidence>
<keyword evidence="1" id="KW-1133">Transmembrane helix</keyword>
<gene>
    <name evidence="2" type="ORF">L873DRAFT_330697</name>
</gene>
<sequence length="57" mass="6660">MIIVSSLDIYTILHYLWKTKNLLVYLLHCDLILLFIKYLLHMSNSCYSLTATVSLNP</sequence>
<dbReference type="EMBL" id="ML120365">
    <property type="protein sequence ID" value="RPB02963.1"/>
    <property type="molecule type" value="Genomic_DNA"/>
</dbReference>
<dbReference type="AlphaFoldDB" id="A0A3N4JX77"/>
<protein>
    <submittedName>
        <fullName evidence="2">Uncharacterized protein</fullName>
    </submittedName>
</protein>
<feature type="transmembrane region" description="Helical" evidence="1">
    <location>
        <begin position="22"/>
        <end position="40"/>
    </location>
</feature>
<evidence type="ECO:0000313" key="3">
    <source>
        <dbReference type="Proteomes" id="UP000276215"/>
    </source>
</evidence>
<reference evidence="2 3" key="1">
    <citation type="journal article" date="2018" name="Nat. Ecol. Evol.">
        <title>Pezizomycetes genomes reveal the molecular basis of ectomycorrhizal truffle lifestyle.</title>
        <authorList>
            <person name="Murat C."/>
            <person name="Payen T."/>
            <person name="Noel B."/>
            <person name="Kuo A."/>
            <person name="Morin E."/>
            <person name="Chen J."/>
            <person name="Kohler A."/>
            <person name="Krizsan K."/>
            <person name="Balestrini R."/>
            <person name="Da Silva C."/>
            <person name="Montanini B."/>
            <person name="Hainaut M."/>
            <person name="Levati E."/>
            <person name="Barry K.W."/>
            <person name="Belfiori B."/>
            <person name="Cichocki N."/>
            <person name="Clum A."/>
            <person name="Dockter R.B."/>
            <person name="Fauchery L."/>
            <person name="Guy J."/>
            <person name="Iotti M."/>
            <person name="Le Tacon F."/>
            <person name="Lindquist E.A."/>
            <person name="Lipzen A."/>
            <person name="Malagnac F."/>
            <person name="Mello A."/>
            <person name="Molinier V."/>
            <person name="Miyauchi S."/>
            <person name="Poulain J."/>
            <person name="Riccioni C."/>
            <person name="Rubini A."/>
            <person name="Sitrit Y."/>
            <person name="Splivallo R."/>
            <person name="Traeger S."/>
            <person name="Wang M."/>
            <person name="Zifcakova L."/>
            <person name="Wipf D."/>
            <person name="Zambonelli A."/>
            <person name="Paolocci F."/>
            <person name="Nowrousian M."/>
            <person name="Ottonello S."/>
            <person name="Baldrian P."/>
            <person name="Spatafora J.W."/>
            <person name="Henrissat B."/>
            <person name="Nagy L.G."/>
            <person name="Aury J.M."/>
            <person name="Wincker P."/>
            <person name="Grigoriev I.V."/>
            <person name="Bonfante P."/>
            <person name="Martin F.M."/>
        </authorList>
    </citation>
    <scope>NUCLEOTIDE SEQUENCE [LARGE SCALE GENOMIC DNA]</scope>
    <source>
        <strain evidence="2 3">120613-1</strain>
    </source>
</reference>
<evidence type="ECO:0000313" key="2">
    <source>
        <dbReference type="EMBL" id="RPB02963.1"/>
    </source>
</evidence>
<keyword evidence="3" id="KW-1185">Reference proteome</keyword>
<dbReference type="Proteomes" id="UP000276215">
    <property type="component" value="Unassembled WGS sequence"/>
</dbReference>
<keyword evidence="1" id="KW-0472">Membrane</keyword>